<keyword evidence="3" id="KW-1185">Reference proteome</keyword>
<feature type="transmembrane region" description="Helical" evidence="1">
    <location>
        <begin position="79"/>
        <end position="105"/>
    </location>
</feature>
<keyword evidence="1" id="KW-1133">Transmembrane helix</keyword>
<name>A0A8J2M9W9_9BILA</name>
<evidence type="ECO:0000256" key="1">
    <source>
        <dbReference type="SAM" id="Phobius"/>
    </source>
</evidence>
<reference evidence="2" key="1">
    <citation type="submission" date="2021-09" db="EMBL/GenBank/DDBJ databases">
        <authorList>
            <consortium name="Pathogen Informatics"/>
        </authorList>
    </citation>
    <scope>NUCLEOTIDE SEQUENCE</scope>
</reference>
<sequence length="168" mass="19615">MIIKLRHRIYRTLETCIEIRLETLLSWNFDINNLDRLNFPFRNQIITGLVQAVLALLTSSWHTWLIWHARLPTTITPNNIALPVLNIAALSSLFWIIISIIYKWSDLWYAKSLLKQAPTLPFAEMRILLLISIAILINWLLLYTLYRAFIENKNGIAEILLKSDEKSA</sequence>
<comment type="caution">
    <text evidence="2">The sequence shown here is derived from an EMBL/GenBank/DDBJ whole genome shotgun (WGS) entry which is preliminary data.</text>
</comment>
<dbReference type="AlphaFoldDB" id="A0A8J2M9W9"/>
<evidence type="ECO:0000313" key="2">
    <source>
        <dbReference type="EMBL" id="CAG9538465.1"/>
    </source>
</evidence>
<gene>
    <name evidence="2" type="ORF">CJOHNSTONI_LOCUS8172</name>
</gene>
<accession>A0A8J2M9W9</accession>
<keyword evidence="1" id="KW-0472">Membrane</keyword>
<proteinExistence type="predicted"/>
<dbReference type="Proteomes" id="UP000746747">
    <property type="component" value="Unassembled WGS sequence"/>
</dbReference>
<protein>
    <submittedName>
        <fullName evidence="2">Uncharacterized protein</fullName>
    </submittedName>
</protein>
<feature type="transmembrane region" description="Helical" evidence="1">
    <location>
        <begin position="125"/>
        <end position="146"/>
    </location>
</feature>
<organism evidence="2 3">
    <name type="scientific">Cercopithifilaria johnstoni</name>
    <dbReference type="NCBI Taxonomy" id="2874296"/>
    <lineage>
        <taxon>Eukaryota</taxon>
        <taxon>Metazoa</taxon>
        <taxon>Ecdysozoa</taxon>
        <taxon>Nematoda</taxon>
        <taxon>Chromadorea</taxon>
        <taxon>Rhabditida</taxon>
        <taxon>Spirurina</taxon>
        <taxon>Spiruromorpha</taxon>
        <taxon>Filarioidea</taxon>
        <taxon>Onchocercidae</taxon>
        <taxon>Cercopithifilaria</taxon>
    </lineage>
</organism>
<dbReference type="EMBL" id="CAKAEH010001660">
    <property type="protein sequence ID" value="CAG9538465.1"/>
    <property type="molecule type" value="Genomic_DNA"/>
</dbReference>
<evidence type="ECO:0000313" key="3">
    <source>
        <dbReference type="Proteomes" id="UP000746747"/>
    </source>
</evidence>
<feature type="transmembrane region" description="Helical" evidence="1">
    <location>
        <begin position="45"/>
        <end position="67"/>
    </location>
</feature>
<dbReference type="OrthoDB" id="5814332at2759"/>
<keyword evidence="1" id="KW-0812">Transmembrane</keyword>